<reference evidence="1" key="1">
    <citation type="submission" date="2020-07" db="EMBL/GenBank/DDBJ databases">
        <title>Multicomponent nature underlies the extraordinary mechanical properties of spider dragline silk.</title>
        <authorList>
            <person name="Kono N."/>
            <person name="Nakamura H."/>
            <person name="Mori M."/>
            <person name="Yoshida Y."/>
            <person name="Ohtoshi R."/>
            <person name="Malay A.D."/>
            <person name="Moran D.A.P."/>
            <person name="Tomita M."/>
            <person name="Numata K."/>
            <person name="Arakawa K."/>
        </authorList>
    </citation>
    <scope>NUCLEOTIDE SEQUENCE</scope>
</reference>
<proteinExistence type="predicted"/>
<dbReference type="Proteomes" id="UP000887116">
    <property type="component" value="Unassembled WGS sequence"/>
</dbReference>
<sequence>MPSKLKAWLKAKLGFGGSSIPYKEFKDEHGSTSEEVKVEPVIYYNCDHCGYRSSTQKGLRSHLLTCHKIGVGTGRTLDAYGHVRRRSSSHPYSIDAVWTQNLVNQKLWWPQTCHISIYLHNMSRQWLFGSDVWSYQPLPGHHQVYLQHCTSAAVWTTSLVISATAWTPSSVSPALHFSGCLDYKSGHISHCLDTIKCISSTALQRLFGLQVWSYQPLPGHHQVYLQHCTSAAVWNTSLVISVTSWTPSSVSPALQFSGCLEYKSGHISYCLDTIKCILSAALQWLFGLQVWSYQPLPYTIKCFSSVALQRLFGITCLVISATA</sequence>
<comment type="caution">
    <text evidence="1">The sequence shown here is derived from an EMBL/GenBank/DDBJ whole genome shotgun (WGS) entry which is preliminary data.</text>
</comment>
<keyword evidence="2" id="KW-1185">Reference proteome</keyword>
<gene>
    <name evidence="1" type="primary">NCL1_34482</name>
    <name evidence="1" type="ORF">TNCT_256001</name>
</gene>
<dbReference type="AlphaFoldDB" id="A0A8X6LF26"/>
<dbReference type="EMBL" id="BMAO01006429">
    <property type="protein sequence ID" value="GFR08456.1"/>
    <property type="molecule type" value="Genomic_DNA"/>
</dbReference>
<organism evidence="1 2">
    <name type="scientific">Trichonephila clavata</name>
    <name type="common">Joro spider</name>
    <name type="synonym">Nephila clavata</name>
    <dbReference type="NCBI Taxonomy" id="2740835"/>
    <lineage>
        <taxon>Eukaryota</taxon>
        <taxon>Metazoa</taxon>
        <taxon>Ecdysozoa</taxon>
        <taxon>Arthropoda</taxon>
        <taxon>Chelicerata</taxon>
        <taxon>Arachnida</taxon>
        <taxon>Araneae</taxon>
        <taxon>Araneomorphae</taxon>
        <taxon>Entelegynae</taxon>
        <taxon>Araneoidea</taxon>
        <taxon>Nephilidae</taxon>
        <taxon>Trichonephila</taxon>
    </lineage>
</organism>
<protein>
    <recommendedName>
        <fullName evidence="3">C2H2-type domain-containing protein</fullName>
    </recommendedName>
</protein>
<accession>A0A8X6LF26</accession>
<evidence type="ECO:0000313" key="1">
    <source>
        <dbReference type="EMBL" id="GFR08456.1"/>
    </source>
</evidence>
<evidence type="ECO:0008006" key="3">
    <source>
        <dbReference type="Google" id="ProtNLM"/>
    </source>
</evidence>
<evidence type="ECO:0000313" key="2">
    <source>
        <dbReference type="Proteomes" id="UP000887116"/>
    </source>
</evidence>
<name>A0A8X6LF26_TRICU</name>